<evidence type="ECO:0000313" key="3">
    <source>
        <dbReference type="Proteomes" id="UP000034883"/>
    </source>
</evidence>
<sequence>MNKAREIVTDKHLVRCTVGGLSPEGWKTDEHVAERSLLMVDFDALGADPRPFERAIDAVRRVGLAHLAQRRDKLSGEVRARILIPLAIDTDRETFQKRAERFLEWLERESGTAIDPAPARWSQLVYAYAQVADETRPVETVSACSDGLALDLRGVPAARGRARRAAARHRARTACPQEVVAAATAAEEWFVALGGVLRGPGRGDCPFRDDHDGRGDAYVMIDDRGVRCWGSAHSTREGAERFQERLRAANPGAYVRWTKNASRLRLEAEEERADVSLLAEETDEDEVPLMAPDAARARLVQVLRDRDESDRLLVHVDAGAGKSFAMTRDLIDRLSRGPGLGVIALPTNASADDVERDHTEHAAASGVALLRPRSSREVCKLPTVADEAATLGLAPRSFGACFSCEHRATCEREMRVTAAEDAISGGRGAVAVLTHAMIDWAENVDERAILFRPHRRGSIRFLYVDENPREAIVAVEVEAAELDAFRAAAAPGGLFEVWGRDTKVQRRRATTVPESDPEVEEEIDVLDGVAAGPTRRSGDVAPFTSTAARARALLAGAAGDARPPFTYVQIQGQREIVALWRTWQKLLRARWAGIAIPAVGELRACAWNPLIRKADVLATATPHPAVDHVLANVRRERIRVADTVQVLRVWIPNGQSMSGVFSRKPAEWEASFRKHVVPEVQRARRALVGVSTKAQAEAARAILGEGVDVVNMGQIEGVNRWRDCDVIIAFGGMIPRDPAFGRGSHVEAQIDDQDWTRRVGRNELAQLFGRARTRSERRPGEPDAVRMVCIGKVLPADWAGLPVGVAFSWENSANLTLYSHHRVRFALARIIALAGSKRRAAAALGVTDTALRKWEKGAIPPDRYEEITLRAAEMEPSDDEIAAAEGDADTDAA</sequence>
<protein>
    <submittedName>
        <fullName evidence="2">Uncharacterized protein</fullName>
    </submittedName>
</protein>
<accession>A0A0F6YKR1</accession>
<proteinExistence type="predicted"/>
<dbReference type="InterPro" id="IPR010982">
    <property type="entry name" value="Lambda_DNA-bd_dom_sf"/>
</dbReference>
<feature type="region of interest" description="Disordered" evidence="1">
    <location>
        <begin position="871"/>
        <end position="893"/>
    </location>
</feature>
<name>A0A0F6YKR1_9BACT</name>
<keyword evidence="3" id="KW-1185">Reference proteome</keyword>
<dbReference type="Gene3D" id="1.10.260.40">
    <property type="entry name" value="lambda repressor-like DNA-binding domains"/>
    <property type="match status" value="1"/>
</dbReference>
<organism evidence="2 3">
    <name type="scientific">Sandaracinus amylolyticus</name>
    <dbReference type="NCBI Taxonomy" id="927083"/>
    <lineage>
        <taxon>Bacteria</taxon>
        <taxon>Pseudomonadati</taxon>
        <taxon>Myxococcota</taxon>
        <taxon>Polyangia</taxon>
        <taxon>Polyangiales</taxon>
        <taxon>Sandaracinaceae</taxon>
        <taxon>Sandaracinus</taxon>
    </lineage>
</organism>
<dbReference type="EMBL" id="CP011125">
    <property type="protein sequence ID" value="AKF08670.1"/>
    <property type="molecule type" value="Genomic_DNA"/>
</dbReference>
<dbReference type="Proteomes" id="UP000034883">
    <property type="component" value="Chromosome"/>
</dbReference>
<evidence type="ECO:0000256" key="1">
    <source>
        <dbReference type="SAM" id="MobiDB-lite"/>
    </source>
</evidence>
<dbReference type="GO" id="GO:0003677">
    <property type="term" value="F:DNA binding"/>
    <property type="evidence" value="ECO:0007669"/>
    <property type="project" value="InterPro"/>
</dbReference>
<feature type="compositionally biased region" description="Acidic residues" evidence="1">
    <location>
        <begin position="875"/>
        <end position="893"/>
    </location>
</feature>
<dbReference type="KEGG" id="samy:DB32_005819"/>
<gene>
    <name evidence="2" type="ORF">DB32_005819</name>
</gene>
<reference evidence="2 3" key="1">
    <citation type="submission" date="2015-03" db="EMBL/GenBank/DDBJ databases">
        <title>Genome assembly of Sandaracinus amylolyticus DSM 53668.</title>
        <authorList>
            <person name="Sharma G."/>
            <person name="Subramanian S."/>
        </authorList>
    </citation>
    <scope>NUCLEOTIDE SEQUENCE [LARGE SCALE GENOMIC DNA]</scope>
    <source>
        <strain evidence="2 3">DSM 53668</strain>
    </source>
</reference>
<evidence type="ECO:0000313" key="2">
    <source>
        <dbReference type="EMBL" id="AKF08670.1"/>
    </source>
</evidence>
<dbReference type="AlphaFoldDB" id="A0A0F6YKR1"/>